<feature type="transmembrane region" description="Helical" evidence="2">
    <location>
        <begin position="12"/>
        <end position="33"/>
    </location>
</feature>
<evidence type="ECO:0000256" key="2">
    <source>
        <dbReference type="SAM" id="Phobius"/>
    </source>
</evidence>
<feature type="region of interest" description="Disordered" evidence="1">
    <location>
        <begin position="58"/>
        <end position="99"/>
    </location>
</feature>
<keyword evidence="4" id="KW-1185">Reference proteome</keyword>
<evidence type="ECO:0000256" key="1">
    <source>
        <dbReference type="SAM" id="MobiDB-lite"/>
    </source>
</evidence>
<keyword evidence="2" id="KW-1133">Transmembrane helix</keyword>
<dbReference type="Proteomes" id="UP001319870">
    <property type="component" value="Unassembled WGS sequence"/>
</dbReference>
<proteinExistence type="predicted"/>
<organism evidence="3 4">
    <name type="scientific">Isoptericola luteus</name>
    <dbReference type="NCBI Taxonomy" id="2879484"/>
    <lineage>
        <taxon>Bacteria</taxon>
        <taxon>Bacillati</taxon>
        <taxon>Actinomycetota</taxon>
        <taxon>Actinomycetes</taxon>
        <taxon>Micrococcales</taxon>
        <taxon>Promicromonosporaceae</taxon>
        <taxon>Isoptericola</taxon>
    </lineage>
</organism>
<accession>A0ABS7ZLG9</accession>
<feature type="compositionally biased region" description="Basic and acidic residues" evidence="1">
    <location>
        <begin position="76"/>
        <end position="87"/>
    </location>
</feature>
<protein>
    <submittedName>
        <fullName evidence="3">Uncharacterized protein</fullName>
    </submittedName>
</protein>
<dbReference type="EMBL" id="JAIXCQ010000018">
    <property type="protein sequence ID" value="MCA5895191.1"/>
    <property type="molecule type" value="Genomic_DNA"/>
</dbReference>
<gene>
    <name evidence="3" type="ORF">LEP48_17825</name>
</gene>
<sequence>METLSTLLLVRFGLVAGAVVLVAVAVFAAALVLRRRGRLDDARRRMEPVVRAAARAAVDRYTGTPRPPGDRYAGPARHDAGRRAGRDTDDDGAAPGTRP</sequence>
<name>A0ABS7ZLG9_9MICO</name>
<evidence type="ECO:0000313" key="4">
    <source>
        <dbReference type="Proteomes" id="UP001319870"/>
    </source>
</evidence>
<dbReference type="RefSeq" id="WP_225566923.1">
    <property type="nucleotide sequence ID" value="NZ_JAIXCQ010000018.1"/>
</dbReference>
<keyword evidence="2" id="KW-0812">Transmembrane</keyword>
<evidence type="ECO:0000313" key="3">
    <source>
        <dbReference type="EMBL" id="MCA5895191.1"/>
    </source>
</evidence>
<keyword evidence="2" id="KW-0472">Membrane</keyword>
<reference evidence="3 4" key="1">
    <citation type="submission" date="2021-09" db="EMBL/GenBank/DDBJ databases">
        <title>Isoptericola luteus sp. nov., a novel bacterium isolated from Harbin, the capital city of Heilongjiang province.</title>
        <authorList>
            <person name="Li J."/>
        </authorList>
    </citation>
    <scope>NUCLEOTIDE SEQUENCE [LARGE SCALE GENOMIC DNA]</scope>
    <source>
        <strain evidence="3 4">NEAU-Y5</strain>
    </source>
</reference>
<comment type="caution">
    <text evidence="3">The sequence shown here is derived from an EMBL/GenBank/DDBJ whole genome shotgun (WGS) entry which is preliminary data.</text>
</comment>